<dbReference type="Pfam" id="PF01427">
    <property type="entry name" value="Peptidase_M15"/>
    <property type="match status" value="1"/>
</dbReference>
<dbReference type="InterPro" id="IPR009045">
    <property type="entry name" value="Zn_M74/Hedgehog-like"/>
</dbReference>
<feature type="active site" description="Proton acceptor; specific for L-alanine" evidence="12">
    <location>
        <position position="461"/>
    </location>
</feature>
<dbReference type="HAMAP" id="MF_01201">
    <property type="entry name" value="Ala_racemase"/>
    <property type="match status" value="1"/>
</dbReference>
<evidence type="ECO:0000256" key="6">
    <source>
        <dbReference type="ARBA" id="ARBA00022833"/>
    </source>
</evidence>
<dbReference type="Pfam" id="PF00842">
    <property type="entry name" value="Ala_racemase_C"/>
    <property type="match status" value="1"/>
</dbReference>
<dbReference type="EC" id="5.1.1.1" evidence="12"/>
<evidence type="ECO:0000256" key="9">
    <source>
        <dbReference type="ARBA" id="ARBA00023049"/>
    </source>
</evidence>
<evidence type="ECO:0000313" key="14">
    <source>
        <dbReference type="EMBL" id="GAA4121461.1"/>
    </source>
</evidence>
<name>A0ABP7XM31_9ACTN</name>
<keyword evidence="7 12" id="KW-0663">Pyridoxal phosphate</keyword>
<feature type="binding site" evidence="12">
    <location>
        <position position="509"/>
    </location>
    <ligand>
        <name>substrate</name>
    </ligand>
</feature>
<comment type="caution">
    <text evidence="14">The sequence shown here is derived from an EMBL/GenBank/DDBJ whole genome shotgun (WGS) entry which is preliminary data.</text>
</comment>
<evidence type="ECO:0000256" key="1">
    <source>
        <dbReference type="ARBA" id="ARBA00001362"/>
    </source>
</evidence>
<dbReference type="InterPro" id="IPR001608">
    <property type="entry name" value="Ala_racemase_N"/>
</dbReference>
<evidence type="ECO:0000256" key="3">
    <source>
        <dbReference type="ARBA" id="ARBA00022670"/>
    </source>
</evidence>
<evidence type="ECO:0000256" key="5">
    <source>
        <dbReference type="ARBA" id="ARBA00022801"/>
    </source>
</evidence>
<dbReference type="InterPro" id="IPR000755">
    <property type="entry name" value="A_A_dipeptidase"/>
</dbReference>
<keyword evidence="9" id="KW-0482">Metalloprotease</keyword>
<dbReference type="PANTHER" id="PTHR30511:SF0">
    <property type="entry name" value="ALANINE RACEMASE, CATABOLIC-RELATED"/>
    <property type="match status" value="1"/>
</dbReference>
<dbReference type="Proteomes" id="UP001501495">
    <property type="component" value="Unassembled WGS sequence"/>
</dbReference>
<evidence type="ECO:0000256" key="8">
    <source>
        <dbReference type="ARBA" id="ARBA00022997"/>
    </source>
</evidence>
<evidence type="ECO:0000256" key="12">
    <source>
        <dbReference type="HAMAP-Rule" id="MF_01201"/>
    </source>
</evidence>
<keyword evidence="11" id="KW-0961">Cell wall biogenesis/degradation</keyword>
<reference evidence="15" key="1">
    <citation type="journal article" date="2019" name="Int. J. Syst. Evol. Microbiol.">
        <title>The Global Catalogue of Microorganisms (GCM) 10K type strain sequencing project: providing services to taxonomists for standard genome sequencing and annotation.</title>
        <authorList>
            <consortium name="The Broad Institute Genomics Platform"/>
            <consortium name="The Broad Institute Genome Sequencing Center for Infectious Disease"/>
            <person name="Wu L."/>
            <person name="Ma J."/>
        </authorList>
    </citation>
    <scope>NUCLEOTIDE SEQUENCE [LARGE SCALE GENOMIC DNA]</scope>
    <source>
        <strain evidence="15">JCM 16703</strain>
    </source>
</reference>
<evidence type="ECO:0000256" key="2">
    <source>
        <dbReference type="ARBA" id="ARBA00001933"/>
    </source>
</evidence>
<evidence type="ECO:0000256" key="4">
    <source>
        <dbReference type="ARBA" id="ARBA00022723"/>
    </source>
</evidence>
<dbReference type="SUPFAM" id="SSF55166">
    <property type="entry name" value="Hedgehog/DD-peptidase"/>
    <property type="match status" value="1"/>
</dbReference>
<accession>A0ABP7XM31</accession>
<feature type="active site" description="Proton acceptor; specific for D-alanine" evidence="12">
    <location>
        <position position="239"/>
    </location>
</feature>
<comment type="cofactor">
    <cofactor evidence="2 12">
        <name>pyridoxal 5'-phosphate</name>
        <dbReference type="ChEBI" id="CHEBI:597326"/>
    </cofactor>
</comment>
<dbReference type="SUPFAM" id="SSF51419">
    <property type="entry name" value="PLP-binding barrel"/>
    <property type="match status" value="1"/>
</dbReference>
<comment type="pathway">
    <text evidence="12">Amino-acid biosynthesis; D-alanine biosynthesis; D-alanine from L-alanine: step 1/1.</text>
</comment>
<proteinExistence type="inferred from homology"/>
<dbReference type="InterPro" id="IPR000821">
    <property type="entry name" value="Ala_racemase"/>
</dbReference>
<keyword evidence="8" id="KW-0224">Dipeptidase</keyword>
<organism evidence="14 15">
    <name type="scientific">Nocardioides fonticola</name>
    <dbReference type="NCBI Taxonomy" id="450363"/>
    <lineage>
        <taxon>Bacteria</taxon>
        <taxon>Bacillati</taxon>
        <taxon>Actinomycetota</taxon>
        <taxon>Actinomycetes</taxon>
        <taxon>Propionibacteriales</taxon>
        <taxon>Nocardioidaceae</taxon>
        <taxon>Nocardioides</taxon>
    </lineage>
</organism>
<feature type="binding site" evidence="12">
    <location>
        <position position="333"/>
    </location>
    <ligand>
        <name>substrate</name>
    </ligand>
</feature>
<gene>
    <name evidence="14" type="ORF">GCM10022215_26450</name>
</gene>
<feature type="domain" description="Alanine racemase C-terminal" evidence="13">
    <location>
        <begin position="440"/>
        <end position="570"/>
    </location>
</feature>
<comment type="catalytic activity">
    <reaction evidence="1">
        <text>D-alanyl-D-alanine + H2O = 2 D-alanine</text>
        <dbReference type="Rhea" id="RHEA:20661"/>
        <dbReference type="ChEBI" id="CHEBI:15377"/>
        <dbReference type="ChEBI" id="CHEBI:57416"/>
        <dbReference type="ChEBI" id="CHEBI:57822"/>
        <dbReference type="EC" id="3.4.13.22"/>
    </reaction>
</comment>
<sequence length="574" mass="59762">MTLLLSDPAVAAVPLREDGDPLVVLPAPLTAAGVPAVRVRRGLARRLTLAAAHLPAGVGLAVVEGHRAAADQQRIIDRYRAEVERHHPDADPAEIERLTSRFVSPLAVAPHVAGAAVDLTLVDDAGRPLDLGTPIDATPEQSEGRCYLEAPGLPAHVRRHRAWLAEAMTAAGLVNYPTEWWHWSFGDRYWALMTGADAAVAGPVGAGAQLTIDLDVVALNTRLLGAHLSPGTELMAVVKGDGFGLGAVEVARTALAHGATRLGVTSIAEGLELREAGIGAPILSWLNPVDADFPAARRAGIAIAVPSRRHLDAVAATAPGTRVHLHLDTGMARDGASPQEWEALCASARMAERCGLLTVEGVMGHLASGHEPQGAASLEGRARFAHGVAVAEAAGLRPTVRHLATTSAALADPSSHHDLVRAGAGIVGIDPTGRHGLRSPVRLVAPLIGVRRVEAGTPVGYDHTWRAPRATTLGLLGLGYADGLPRAASGIAEVQVRGRRRPLVGRVSMDMAVVDLGPEAPPDIVEGEPVTVFGPGDDGEPTVAEWAAWSGTLDHEILTGLGRRIARLVVGGAR</sequence>
<keyword evidence="10 12" id="KW-0413">Isomerase</keyword>
<dbReference type="SUPFAM" id="SSF50621">
    <property type="entry name" value="Alanine racemase C-terminal domain-like"/>
    <property type="match status" value="1"/>
</dbReference>
<dbReference type="EMBL" id="BAAAZH010000017">
    <property type="protein sequence ID" value="GAA4121461.1"/>
    <property type="molecule type" value="Genomic_DNA"/>
</dbReference>
<dbReference type="InterPro" id="IPR029066">
    <property type="entry name" value="PLP-binding_barrel"/>
</dbReference>
<keyword evidence="5" id="KW-0378">Hydrolase</keyword>
<evidence type="ECO:0000313" key="15">
    <source>
        <dbReference type="Proteomes" id="UP001501495"/>
    </source>
</evidence>
<keyword evidence="15" id="KW-1185">Reference proteome</keyword>
<dbReference type="CDD" id="cd14843">
    <property type="entry name" value="D-Ala-D-Ala_dipeptidase_like"/>
    <property type="match status" value="1"/>
</dbReference>
<evidence type="ECO:0000256" key="10">
    <source>
        <dbReference type="ARBA" id="ARBA00023235"/>
    </source>
</evidence>
<comment type="function">
    <text evidence="12">Catalyzes the interconversion of L-alanine and D-alanine. May also act on other amino acids.</text>
</comment>
<dbReference type="SMART" id="SM01005">
    <property type="entry name" value="Ala_racemase_C"/>
    <property type="match status" value="1"/>
</dbReference>
<evidence type="ECO:0000256" key="11">
    <source>
        <dbReference type="ARBA" id="ARBA00023316"/>
    </source>
</evidence>
<comment type="catalytic activity">
    <reaction evidence="12">
        <text>L-alanine = D-alanine</text>
        <dbReference type="Rhea" id="RHEA:20249"/>
        <dbReference type="ChEBI" id="CHEBI:57416"/>
        <dbReference type="ChEBI" id="CHEBI:57972"/>
        <dbReference type="EC" id="5.1.1.1"/>
    </reaction>
</comment>
<evidence type="ECO:0000259" key="13">
    <source>
        <dbReference type="SMART" id="SM01005"/>
    </source>
</evidence>
<dbReference type="RefSeq" id="WP_344733892.1">
    <property type="nucleotide sequence ID" value="NZ_BAAAZH010000017.1"/>
</dbReference>
<dbReference type="Pfam" id="PF01168">
    <property type="entry name" value="Ala_racemase_N"/>
    <property type="match status" value="1"/>
</dbReference>
<dbReference type="Gene3D" id="2.40.37.10">
    <property type="entry name" value="Lyase, Ornithine Decarboxylase, Chain A, domain 1"/>
    <property type="match status" value="1"/>
</dbReference>
<dbReference type="CDD" id="cd00430">
    <property type="entry name" value="PLPDE_III_AR"/>
    <property type="match status" value="1"/>
</dbReference>
<protein>
    <recommendedName>
        <fullName evidence="12">Alanine racemase</fullName>
        <ecNumber evidence="12">5.1.1.1</ecNumber>
    </recommendedName>
</protein>
<dbReference type="NCBIfam" id="TIGR00492">
    <property type="entry name" value="alr"/>
    <property type="match status" value="1"/>
</dbReference>
<dbReference type="InterPro" id="IPR009006">
    <property type="entry name" value="Ala_racemase/Decarboxylase_C"/>
</dbReference>
<dbReference type="PANTHER" id="PTHR30511">
    <property type="entry name" value="ALANINE RACEMASE"/>
    <property type="match status" value="1"/>
</dbReference>
<keyword evidence="3" id="KW-0645">Protease</keyword>
<dbReference type="InterPro" id="IPR011079">
    <property type="entry name" value="Ala_racemase_C"/>
</dbReference>
<dbReference type="Gene3D" id="3.20.20.10">
    <property type="entry name" value="Alanine racemase"/>
    <property type="match status" value="1"/>
</dbReference>
<evidence type="ECO:0000256" key="7">
    <source>
        <dbReference type="ARBA" id="ARBA00022898"/>
    </source>
</evidence>
<keyword evidence="6" id="KW-0862">Zinc</keyword>
<dbReference type="Gene3D" id="3.30.1380.10">
    <property type="match status" value="1"/>
</dbReference>
<feature type="modified residue" description="N6-(pyridoxal phosphate)lysine" evidence="12">
    <location>
        <position position="239"/>
    </location>
</feature>
<dbReference type="PRINTS" id="PR00992">
    <property type="entry name" value="ALARACEMASE"/>
</dbReference>
<comment type="similarity">
    <text evidence="12">Belongs to the alanine racemase family.</text>
</comment>
<keyword evidence="4" id="KW-0479">Metal-binding</keyword>